<proteinExistence type="predicted"/>
<comment type="caution">
    <text evidence="2">The sequence shown here is derived from an EMBL/GenBank/DDBJ whole genome shotgun (WGS) entry which is preliminary data.</text>
</comment>
<keyword evidence="3" id="KW-1185">Reference proteome</keyword>
<protein>
    <submittedName>
        <fullName evidence="2">Uncharacterized protein</fullName>
    </submittedName>
</protein>
<dbReference type="AlphaFoldDB" id="A0AAN7CHY3"/>
<dbReference type="EMBL" id="MU860008">
    <property type="protein sequence ID" value="KAK4242424.1"/>
    <property type="molecule type" value="Genomic_DNA"/>
</dbReference>
<evidence type="ECO:0000313" key="3">
    <source>
        <dbReference type="Proteomes" id="UP001303760"/>
    </source>
</evidence>
<accession>A0AAN7CHY3</accession>
<organism evidence="2 3">
    <name type="scientific">Achaetomium macrosporum</name>
    <dbReference type="NCBI Taxonomy" id="79813"/>
    <lineage>
        <taxon>Eukaryota</taxon>
        <taxon>Fungi</taxon>
        <taxon>Dikarya</taxon>
        <taxon>Ascomycota</taxon>
        <taxon>Pezizomycotina</taxon>
        <taxon>Sordariomycetes</taxon>
        <taxon>Sordariomycetidae</taxon>
        <taxon>Sordariales</taxon>
        <taxon>Chaetomiaceae</taxon>
        <taxon>Achaetomium</taxon>
    </lineage>
</organism>
<evidence type="ECO:0000256" key="1">
    <source>
        <dbReference type="SAM" id="MobiDB-lite"/>
    </source>
</evidence>
<dbReference type="Proteomes" id="UP001303760">
    <property type="component" value="Unassembled WGS sequence"/>
</dbReference>
<gene>
    <name evidence="2" type="ORF">C8A03DRAFT_29355</name>
</gene>
<feature type="region of interest" description="Disordered" evidence="1">
    <location>
        <begin position="1"/>
        <end position="26"/>
    </location>
</feature>
<reference evidence="2" key="1">
    <citation type="journal article" date="2023" name="Mol. Phylogenet. Evol.">
        <title>Genome-scale phylogeny and comparative genomics of the fungal order Sordariales.</title>
        <authorList>
            <person name="Hensen N."/>
            <person name="Bonometti L."/>
            <person name="Westerberg I."/>
            <person name="Brannstrom I.O."/>
            <person name="Guillou S."/>
            <person name="Cros-Aarteil S."/>
            <person name="Calhoun S."/>
            <person name="Haridas S."/>
            <person name="Kuo A."/>
            <person name="Mondo S."/>
            <person name="Pangilinan J."/>
            <person name="Riley R."/>
            <person name="LaButti K."/>
            <person name="Andreopoulos B."/>
            <person name="Lipzen A."/>
            <person name="Chen C."/>
            <person name="Yan M."/>
            <person name="Daum C."/>
            <person name="Ng V."/>
            <person name="Clum A."/>
            <person name="Steindorff A."/>
            <person name="Ohm R.A."/>
            <person name="Martin F."/>
            <person name="Silar P."/>
            <person name="Natvig D.O."/>
            <person name="Lalanne C."/>
            <person name="Gautier V."/>
            <person name="Ament-Velasquez S.L."/>
            <person name="Kruys A."/>
            <person name="Hutchinson M.I."/>
            <person name="Powell A.J."/>
            <person name="Barry K."/>
            <person name="Miller A.N."/>
            <person name="Grigoriev I.V."/>
            <person name="Debuchy R."/>
            <person name="Gladieux P."/>
            <person name="Hiltunen Thoren M."/>
            <person name="Johannesson H."/>
        </authorList>
    </citation>
    <scope>NUCLEOTIDE SEQUENCE</scope>
    <source>
        <strain evidence="2">CBS 532.94</strain>
    </source>
</reference>
<evidence type="ECO:0000313" key="2">
    <source>
        <dbReference type="EMBL" id="KAK4242424.1"/>
    </source>
</evidence>
<sequence length="277" mass="30829">MSQSNGLQALRVPRPPVLPPEARSRERTPSELLQLAVRMDWYGTRFPSEEVWRAWAYFWKDVCLQKVHRIGELEGKIQRLEACTKCPPHSIAQVRTVASIEPTSPPKPSLSSILGVTVEPVKPETLSGPSLSQTVSIFIEPTGPAPTSELSFSPVLTVSIEPVQSVQPAEPDGDSDTCPKYQDAFLSRKALIDYLYSRNRIPVRPVLHLVKKVAQGLAPSRVLEQIQQIREKTRHIRFRKPWYFEAAPQIMPDGQAPLVPCEPAADLTGSTITRAAI</sequence>
<name>A0AAN7CHY3_9PEZI</name>
<reference evidence="2" key="2">
    <citation type="submission" date="2023-05" db="EMBL/GenBank/DDBJ databases">
        <authorList>
            <consortium name="Lawrence Berkeley National Laboratory"/>
            <person name="Steindorff A."/>
            <person name="Hensen N."/>
            <person name="Bonometti L."/>
            <person name="Westerberg I."/>
            <person name="Brannstrom I.O."/>
            <person name="Guillou S."/>
            <person name="Cros-Aarteil S."/>
            <person name="Calhoun S."/>
            <person name="Haridas S."/>
            <person name="Kuo A."/>
            <person name="Mondo S."/>
            <person name="Pangilinan J."/>
            <person name="Riley R."/>
            <person name="Labutti K."/>
            <person name="Andreopoulos B."/>
            <person name="Lipzen A."/>
            <person name="Chen C."/>
            <person name="Yanf M."/>
            <person name="Daum C."/>
            <person name="Ng V."/>
            <person name="Clum A."/>
            <person name="Ohm R."/>
            <person name="Martin F."/>
            <person name="Silar P."/>
            <person name="Natvig D."/>
            <person name="Lalanne C."/>
            <person name="Gautier V."/>
            <person name="Ament-Velasquez S.L."/>
            <person name="Kruys A."/>
            <person name="Hutchinson M.I."/>
            <person name="Powell A.J."/>
            <person name="Barry K."/>
            <person name="Miller A.N."/>
            <person name="Grigoriev I.V."/>
            <person name="Debuchy R."/>
            <person name="Gladieux P."/>
            <person name="Thoren M.H."/>
            <person name="Johannesson H."/>
        </authorList>
    </citation>
    <scope>NUCLEOTIDE SEQUENCE</scope>
    <source>
        <strain evidence="2">CBS 532.94</strain>
    </source>
</reference>